<name>A0A1I7SUC9_BURXY</name>
<feature type="region of interest" description="Disordered" evidence="1">
    <location>
        <begin position="1"/>
        <end position="83"/>
    </location>
</feature>
<protein>
    <submittedName>
        <fullName evidence="2">(pine wood nematode) hypothetical protein</fullName>
    </submittedName>
</protein>
<dbReference type="AlphaFoldDB" id="A0A1I7SUC9"/>
<dbReference type="Proteomes" id="UP000582659">
    <property type="component" value="Unassembled WGS sequence"/>
</dbReference>
<dbReference type="Proteomes" id="UP000659654">
    <property type="component" value="Unassembled WGS sequence"/>
</dbReference>
<keyword evidence="4" id="KW-1185">Reference proteome</keyword>
<dbReference type="eggNOG" id="ENOG502SD75">
    <property type="taxonomic scope" value="Eukaryota"/>
</dbReference>
<evidence type="ECO:0000313" key="4">
    <source>
        <dbReference type="Proteomes" id="UP000659654"/>
    </source>
</evidence>
<accession>A0A1I7SUC9</accession>
<feature type="compositionally biased region" description="Basic residues" evidence="1">
    <location>
        <begin position="1"/>
        <end position="10"/>
    </location>
</feature>
<dbReference type="WBParaSite" id="BXY_1665100.1">
    <property type="protein sequence ID" value="BXY_1665100.1"/>
    <property type="gene ID" value="BXY_1665100"/>
</dbReference>
<evidence type="ECO:0000313" key="2">
    <source>
        <dbReference type="EMBL" id="CAD5220853.1"/>
    </source>
</evidence>
<dbReference type="SMR" id="A0A1I7SUC9"/>
<feature type="compositionally biased region" description="Basic residues" evidence="1">
    <location>
        <begin position="18"/>
        <end position="32"/>
    </location>
</feature>
<sequence length="83" mass="9327">MAQHKMKKKTSVPVGVKQKVKKQKQQQGHPRKGSNVILPAKKSGKVLEHKVSSNVSKTINQKNEDMVRGRADKDQGRVSKKKK</sequence>
<feature type="compositionally biased region" description="Basic and acidic residues" evidence="1">
    <location>
        <begin position="62"/>
        <end position="77"/>
    </location>
</feature>
<reference evidence="5" key="1">
    <citation type="submission" date="2016-11" db="UniProtKB">
        <authorList>
            <consortium name="WormBaseParasite"/>
        </authorList>
    </citation>
    <scope>IDENTIFICATION</scope>
</reference>
<feature type="compositionally biased region" description="Polar residues" evidence="1">
    <location>
        <begin position="52"/>
        <end position="61"/>
    </location>
</feature>
<dbReference type="EMBL" id="CAJFDI010000003">
    <property type="protein sequence ID" value="CAD5220853.1"/>
    <property type="molecule type" value="Genomic_DNA"/>
</dbReference>
<gene>
    <name evidence="2" type="ORF">BXYJ_LOCUS6386</name>
</gene>
<dbReference type="Proteomes" id="UP000095284">
    <property type="component" value="Unplaced"/>
</dbReference>
<dbReference type="EMBL" id="CAJFCV020000003">
    <property type="protein sequence ID" value="CAG9107283.1"/>
    <property type="molecule type" value="Genomic_DNA"/>
</dbReference>
<reference evidence="2" key="2">
    <citation type="submission" date="2020-09" db="EMBL/GenBank/DDBJ databases">
        <authorList>
            <person name="Kikuchi T."/>
        </authorList>
    </citation>
    <scope>NUCLEOTIDE SEQUENCE</scope>
    <source>
        <strain evidence="2">Ka4C1</strain>
    </source>
</reference>
<evidence type="ECO:0000256" key="1">
    <source>
        <dbReference type="SAM" id="MobiDB-lite"/>
    </source>
</evidence>
<evidence type="ECO:0000313" key="3">
    <source>
        <dbReference type="Proteomes" id="UP000095284"/>
    </source>
</evidence>
<organism evidence="3 5">
    <name type="scientific">Bursaphelenchus xylophilus</name>
    <name type="common">Pinewood nematode worm</name>
    <name type="synonym">Aphelenchoides xylophilus</name>
    <dbReference type="NCBI Taxonomy" id="6326"/>
    <lineage>
        <taxon>Eukaryota</taxon>
        <taxon>Metazoa</taxon>
        <taxon>Ecdysozoa</taxon>
        <taxon>Nematoda</taxon>
        <taxon>Chromadorea</taxon>
        <taxon>Rhabditida</taxon>
        <taxon>Tylenchina</taxon>
        <taxon>Tylenchomorpha</taxon>
        <taxon>Aphelenchoidea</taxon>
        <taxon>Aphelenchoididae</taxon>
        <taxon>Bursaphelenchus</taxon>
    </lineage>
</organism>
<proteinExistence type="predicted"/>
<dbReference type="OrthoDB" id="10034655at2759"/>
<evidence type="ECO:0000313" key="5">
    <source>
        <dbReference type="WBParaSite" id="BXY_1665100.1"/>
    </source>
</evidence>
<dbReference type="InterPro" id="IPR019034">
    <property type="entry name" value="UPF0390"/>
</dbReference>
<dbReference type="Pfam" id="PF09495">
    <property type="entry name" value="DUF2462"/>
    <property type="match status" value="1"/>
</dbReference>